<evidence type="ECO:0000313" key="2">
    <source>
        <dbReference type="Proteomes" id="UP000076925"/>
    </source>
</evidence>
<sequence length="106" mass="12101">MNRGFRADSWNRIGCLRCNTSSAHKKKRVFNQKGASSNMEKNIVAMFVLARQLLLLLRRLANKEGIAAQRANWVIHTKPLVLKFQAKVLLVHIYTAYVCVFIDTNA</sequence>
<evidence type="ECO:0000313" key="1">
    <source>
        <dbReference type="EMBL" id="KYC37223.1"/>
    </source>
</evidence>
<comment type="caution">
    <text evidence="1">The sequence shown here is derived from an EMBL/GenBank/DDBJ whole genome shotgun (WGS) entry which is preliminary data.</text>
</comment>
<dbReference type="Proteomes" id="UP000076925">
    <property type="component" value="Unassembled WGS sequence"/>
</dbReference>
<dbReference type="EMBL" id="ANNX02000047">
    <property type="protein sequence ID" value="KYC37223.1"/>
    <property type="molecule type" value="Genomic_DNA"/>
</dbReference>
<gene>
    <name evidence="1" type="ORF">WA1_47230</name>
</gene>
<protein>
    <submittedName>
        <fullName evidence="1">Uncharacterized protein</fullName>
    </submittedName>
</protein>
<dbReference type="AlphaFoldDB" id="A0A139WXU4"/>
<reference evidence="1 2" key="1">
    <citation type="journal article" date="2013" name="Genome Biol. Evol.">
        <title>Genomes of Stigonematalean cyanobacteria (subsection V) and the evolution of oxygenic photosynthesis from prokaryotes to plastids.</title>
        <authorList>
            <person name="Dagan T."/>
            <person name="Roettger M."/>
            <person name="Stucken K."/>
            <person name="Landan G."/>
            <person name="Koch R."/>
            <person name="Major P."/>
            <person name="Gould S.B."/>
            <person name="Goremykin V.V."/>
            <person name="Rippka R."/>
            <person name="Tandeau de Marsac N."/>
            <person name="Gugger M."/>
            <person name="Lockhart P.J."/>
            <person name="Allen J.F."/>
            <person name="Brune I."/>
            <person name="Maus I."/>
            <person name="Puhler A."/>
            <person name="Martin W.F."/>
        </authorList>
    </citation>
    <scope>NUCLEOTIDE SEQUENCE [LARGE SCALE GENOMIC DNA]</scope>
    <source>
        <strain evidence="1 2">PCC 7110</strain>
    </source>
</reference>
<proteinExistence type="predicted"/>
<keyword evidence="2" id="KW-1185">Reference proteome</keyword>
<organism evidence="1 2">
    <name type="scientific">Scytonema hofmannii PCC 7110</name>
    <dbReference type="NCBI Taxonomy" id="128403"/>
    <lineage>
        <taxon>Bacteria</taxon>
        <taxon>Bacillati</taxon>
        <taxon>Cyanobacteriota</taxon>
        <taxon>Cyanophyceae</taxon>
        <taxon>Nostocales</taxon>
        <taxon>Scytonemataceae</taxon>
        <taxon>Scytonema</taxon>
    </lineage>
</organism>
<name>A0A139WXU4_9CYAN</name>
<accession>A0A139WXU4</accession>